<accession>A0ABV5JEZ0</accession>
<protein>
    <submittedName>
        <fullName evidence="1">DUF2125 domain-containing protein</fullName>
    </submittedName>
</protein>
<name>A0ABV5JEZ0_9RHOB</name>
<evidence type="ECO:0000313" key="2">
    <source>
        <dbReference type="Proteomes" id="UP001589683"/>
    </source>
</evidence>
<dbReference type="RefSeq" id="WP_213888909.1">
    <property type="nucleotide sequence ID" value="NZ_JAGFNU010000005.1"/>
</dbReference>
<comment type="caution">
    <text evidence="1">The sequence shown here is derived from an EMBL/GenBank/DDBJ whole genome shotgun (WGS) entry which is preliminary data.</text>
</comment>
<gene>
    <name evidence="1" type="ORF">ACFFUT_05755</name>
</gene>
<dbReference type="EMBL" id="JBHMEA010000016">
    <property type="protein sequence ID" value="MFB9231288.1"/>
    <property type="molecule type" value="Genomic_DNA"/>
</dbReference>
<sequence length="327" mass="35867">MRLLSIIVVTAASLWGGYWFVGSTAVEKGLVTWLAEAPKNGLAAEYSALETRGFPNRFDTTIENVSFSHAASGITWQAPFFHLFALSYKPNHIIASWPNEQRLILPGIALDITSEDMRGSVVFEPNTSLAIDRVRYSIDKLTIVPEGTDQFEVERVFFASRQTTARPFAHDVSLRLSMLKLPETLSNILDPTSKYPNLVDGLTADATFGLTAAIGRISDGSQPPEVTDVAIKTIRFDWGDMELSLSGTLKADDLGYAEGTLDLHAANWREVFQLLVKLGLVEPAWEGALAPLSKDVAGVATLDIPLTFENQVFYFGPLSFGTAPRLR</sequence>
<dbReference type="InterPro" id="IPR018666">
    <property type="entry name" value="DUF2125"/>
</dbReference>
<proteinExistence type="predicted"/>
<keyword evidence="2" id="KW-1185">Reference proteome</keyword>
<reference evidence="1 2" key="1">
    <citation type="submission" date="2024-09" db="EMBL/GenBank/DDBJ databases">
        <authorList>
            <person name="Sun Q."/>
            <person name="Mori K."/>
        </authorList>
    </citation>
    <scope>NUCLEOTIDE SEQUENCE [LARGE SCALE GENOMIC DNA]</scope>
    <source>
        <strain evidence="1 2">CECT 8726</strain>
    </source>
</reference>
<evidence type="ECO:0000313" key="1">
    <source>
        <dbReference type="EMBL" id="MFB9231288.1"/>
    </source>
</evidence>
<organism evidence="1 2">
    <name type="scientific">Pseudohalocynthiibacter aestuariivivens</name>
    <dbReference type="NCBI Taxonomy" id="1591409"/>
    <lineage>
        <taxon>Bacteria</taxon>
        <taxon>Pseudomonadati</taxon>
        <taxon>Pseudomonadota</taxon>
        <taxon>Alphaproteobacteria</taxon>
        <taxon>Rhodobacterales</taxon>
        <taxon>Paracoccaceae</taxon>
        <taxon>Pseudohalocynthiibacter</taxon>
    </lineage>
</organism>
<dbReference type="Pfam" id="PF09898">
    <property type="entry name" value="DUF2125"/>
    <property type="match status" value="1"/>
</dbReference>
<dbReference type="Proteomes" id="UP001589683">
    <property type="component" value="Unassembled WGS sequence"/>
</dbReference>